<evidence type="ECO:0000313" key="4">
    <source>
        <dbReference type="WBParaSite" id="GPUH_0002323901-mRNA-1"/>
    </source>
</evidence>
<accession>A0A183EQG9</accession>
<evidence type="ECO:0000313" key="3">
    <source>
        <dbReference type="Proteomes" id="UP000271098"/>
    </source>
</evidence>
<evidence type="ECO:0000313" key="2">
    <source>
        <dbReference type="EMBL" id="VDN41150.1"/>
    </source>
</evidence>
<evidence type="ECO:0000256" key="1">
    <source>
        <dbReference type="SAM" id="MobiDB-lite"/>
    </source>
</evidence>
<dbReference type="AlphaFoldDB" id="A0A183EQG9"/>
<organism evidence="4">
    <name type="scientific">Gongylonema pulchrum</name>
    <dbReference type="NCBI Taxonomy" id="637853"/>
    <lineage>
        <taxon>Eukaryota</taxon>
        <taxon>Metazoa</taxon>
        <taxon>Ecdysozoa</taxon>
        <taxon>Nematoda</taxon>
        <taxon>Chromadorea</taxon>
        <taxon>Rhabditida</taxon>
        <taxon>Spirurina</taxon>
        <taxon>Spiruromorpha</taxon>
        <taxon>Spiruroidea</taxon>
        <taxon>Gongylonematidae</taxon>
        <taxon>Gongylonema</taxon>
    </lineage>
</organism>
<reference evidence="2 3" key="2">
    <citation type="submission" date="2018-11" db="EMBL/GenBank/DDBJ databases">
        <authorList>
            <consortium name="Pathogen Informatics"/>
        </authorList>
    </citation>
    <scope>NUCLEOTIDE SEQUENCE [LARGE SCALE GENOMIC DNA]</scope>
</reference>
<sequence length="101" mass="11602">MDNDFYQPEDSNAGDVLEDLSAASPYQGPGLYRFAGYPDDPEDDFPDLQQYMEELISELRILRQKCARTPDGMSITSGLLIDEMYRVWKLMNSPTNDDRIE</sequence>
<feature type="region of interest" description="Disordered" evidence="1">
    <location>
        <begin position="1"/>
        <end position="24"/>
    </location>
</feature>
<gene>
    <name evidence="2" type="ORF">GPUH_LOCUS23210</name>
</gene>
<dbReference type="EMBL" id="UYRT01097137">
    <property type="protein sequence ID" value="VDN41150.1"/>
    <property type="molecule type" value="Genomic_DNA"/>
</dbReference>
<reference evidence="4" key="1">
    <citation type="submission" date="2016-06" db="UniProtKB">
        <authorList>
            <consortium name="WormBaseParasite"/>
        </authorList>
    </citation>
    <scope>IDENTIFICATION</scope>
</reference>
<dbReference type="WBParaSite" id="GPUH_0002323901-mRNA-1">
    <property type="protein sequence ID" value="GPUH_0002323901-mRNA-1"/>
    <property type="gene ID" value="GPUH_0002323901"/>
</dbReference>
<name>A0A183EQG9_9BILA</name>
<protein>
    <submittedName>
        <fullName evidence="2 4">Uncharacterized protein</fullName>
    </submittedName>
</protein>
<proteinExistence type="predicted"/>
<dbReference type="Proteomes" id="UP000271098">
    <property type="component" value="Unassembled WGS sequence"/>
</dbReference>
<keyword evidence="3" id="KW-1185">Reference proteome</keyword>